<feature type="transmembrane region" description="Helical" evidence="2">
    <location>
        <begin position="469"/>
        <end position="491"/>
    </location>
</feature>
<feature type="transmembrane region" description="Helical" evidence="2">
    <location>
        <begin position="149"/>
        <end position="169"/>
    </location>
</feature>
<evidence type="ECO:0000313" key="4">
    <source>
        <dbReference type="Proteomes" id="UP000224006"/>
    </source>
</evidence>
<evidence type="ECO:0000256" key="2">
    <source>
        <dbReference type="SAM" id="Phobius"/>
    </source>
</evidence>
<keyword evidence="2" id="KW-1133">Transmembrane helix</keyword>
<evidence type="ECO:0008006" key="5">
    <source>
        <dbReference type="Google" id="ProtNLM"/>
    </source>
</evidence>
<feature type="region of interest" description="Disordered" evidence="1">
    <location>
        <begin position="784"/>
        <end position="820"/>
    </location>
</feature>
<feature type="transmembrane region" description="Helical" evidence="2">
    <location>
        <begin position="113"/>
        <end position="129"/>
    </location>
</feature>
<feature type="transmembrane region" description="Helical" evidence="2">
    <location>
        <begin position="654"/>
        <end position="673"/>
    </location>
</feature>
<feature type="compositionally biased region" description="Basic and acidic residues" evidence="1">
    <location>
        <begin position="886"/>
        <end position="903"/>
    </location>
</feature>
<feature type="transmembrane region" description="Helical" evidence="2">
    <location>
        <begin position="439"/>
        <end position="457"/>
    </location>
</feature>
<feature type="transmembrane region" description="Helical" evidence="2">
    <location>
        <begin position="403"/>
        <end position="424"/>
    </location>
</feature>
<dbReference type="GeneID" id="40313402"/>
<gene>
    <name evidence="3" type="ORF">BESB_084760</name>
</gene>
<feature type="transmembrane region" description="Helical" evidence="2">
    <location>
        <begin position="602"/>
        <end position="629"/>
    </location>
</feature>
<keyword evidence="2" id="KW-0472">Membrane</keyword>
<dbReference type="OrthoDB" id="332932at2759"/>
<dbReference type="KEGG" id="bbes:BESB_084760"/>
<comment type="caution">
    <text evidence="3">The sequence shown here is derived from an EMBL/GenBank/DDBJ whole genome shotgun (WGS) entry which is preliminary data.</text>
</comment>
<feature type="transmembrane region" description="Helical" evidence="2">
    <location>
        <begin position="84"/>
        <end position="106"/>
    </location>
</feature>
<reference evidence="3 4" key="1">
    <citation type="submission" date="2017-09" db="EMBL/GenBank/DDBJ databases">
        <title>Genome sequencing of Besnoitia besnoiti strain Bb-Ger1.</title>
        <authorList>
            <person name="Schares G."/>
            <person name="Venepally P."/>
            <person name="Lorenzi H.A."/>
        </authorList>
    </citation>
    <scope>NUCLEOTIDE SEQUENCE [LARGE SCALE GENOMIC DNA]</scope>
    <source>
        <strain evidence="3 4">Bb-Ger1</strain>
    </source>
</reference>
<feature type="region of interest" description="Disordered" evidence="1">
    <location>
        <begin position="832"/>
        <end position="1122"/>
    </location>
</feature>
<feature type="compositionally biased region" description="Low complexity" evidence="1">
    <location>
        <begin position="946"/>
        <end position="957"/>
    </location>
</feature>
<dbReference type="STRING" id="94643.A0A2A9MCE0"/>
<feature type="transmembrane region" description="Helical" evidence="2">
    <location>
        <begin position="232"/>
        <end position="251"/>
    </location>
</feature>
<dbReference type="RefSeq" id="XP_029217286.1">
    <property type="nucleotide sequence ID" value="XM_029366826.1"/>
</dbReference>
<feature type="compositionally biased region" description="Low complexity" evidence="1">
    <location>
        <begin position="724"/>
        <end position="737"/>
    </location>
</feature>
<keyword evidence="2" id="KW-0812">Transmembrane</keyword>
<sequence length="1140" mass="122474">MTLLRCTPSRSHASPCQPFCRGIPKSFVAVFALLRRLLVPSFRVFLWVVYPVFCILYFLHQTPSHPREHLATVDAFLACAPADLLQSLFSSVLLLSNSVVLAFFALSLDCGRLLVASLRLLFVWANFLWPYCRPALLHLWACYLDLSRVHQAAVAGVSFAAVVLSLLYLNGTLSRAVAAGRRAARRVSRWYVRVTAAVAASAPFVLACLFYLGMLLILGPARREQLQCLLQVLWHPLVAFGTAACLSRYVYLPRLHPILQFCKPQGPPPGRAPGGEARDSSLSTAGASAVSLGASRQGDALRQRKQGASAPKSRSKAETQGGDSAGAAAATEGGWACFRRWAPSTWRASPGAAAGGEEACRAAVGGGGDRGAEEGLRGDWMQDAKAVCDPEVAKAIAGETRYVWMRLTFWLEVWVFMTACNLVAELPLLNRYVPFVESLPHHVLSLFSVLTVISGGPSQPTVHRAAFRLIRGLAALLSFFSTKLFGVALVLPSHGADASEETATSGIFYFPEPNPPAFSRQGTASPPRTALGRGLRQAFSFFLPFVSSSNFSLNEQGTSSPSSRGSLPGSRTPASASPLVSYAADALCHALGFSSQSWLSGLFAVLLYLPQVLLIFLPQFVLTPVLVYLRAGRPLFGAIVSLSSTRPSALSERLYWVLYFLASSGVSLVDVLLKEHNLLRYLPFQSSFLVLVVVTMQTAVTFLAKGAEVRVRLPQRDPWEPTQSFSRAGSAASRASSVPQAAAAEQSGREGAAPPDRSEARQSDARKQRGSWFSALFGRGSSVPAAETNWGAPGGHDAAAGVKAGSATEEGSHARPKEGTRHILPAAMIASAAAACEKESSGRPRAPPPAPSPQTSSAPSSSDIDDERARAEGGIPTENPEEDEDGNAREAIRSPEGSPERAGADAACQEPRRRWADEAITSSDEEMEQDGFASQAARAVADGPEAGSRSASRVASPRSHEGRMVDRGAPRMVWRARAGDGGWRNFRDDGRGRRRPQQKSESSPAREGGSPYFGPGHEDRRSQQLFSRRGARGGRSRREFPGGGSAGNAQALSKDLSEEQRRSPPDHRRRGRPVTPPAGAGQGGDRERLRLRPVDRRADAEPRGGAAPQRGRLAAETDWQGAREEALQEWNLVDDDLSEG</sequence>
<accession>A0A2A9MCE0</accession>
<dbReference type="Proteomes" id="UP000224006">
    <property type="component" value="Chromosome VIII"/>
</dbReference>
<feature type="compositionally biased region" description="Basic and acidic residues" evidence="1">
    <location>
        <begin position="810"/>
        <end position="820"/>
    </location>
</feature>
<feature type="compositionally biased region" description="Basic and acidic residues" evidence="1">
    <location>
        <begin position="958"/>
        <end position="969"/>
    </location>
</feature>
<feature type="region of interest" description="Disordered" evidence="1">
    <location>
        <begin position="292"/>
        <end position="328"/>
    </location>
</feature>
<evidence type="ECO:0000313" key="3">
    <source>
        <dbReference type="EMBL" id="PFH33277.1"/>
    </source>
</evidence>
<feature type="compositionally biased region" description="Basic and acidic residues" evidence="1">
    <location>
        <begin position="1084"/>
        <end position="1102"/>
    </location>
</feature>
<evidence type="ECO:0000256" key="1">
    <source>
        <dbReference type="SAM" id="MobiDB-lite"/>
    </source>
</evidence>
<feature type="transmembrane region" description="Helical" evidence="2">
    <location>
        <begin position="190"/>
        <end position="212"/>
    </location>
</feature>
<name>A0A2A9MCE0_BESBE</name>
<dbReference type="AlphaFoldDB" id="A0A2A9MCE0"/>
<proteinExistence type="predicted"/>
<dbReference type="EMBL" id="NWUJ01000009">
    <property type="protein sequence ID" value="PFH33277.1"/>
    <property type="molecule type" value="Genomic_DNA"/>
</dbReference>
<dbReference type="VEuPathDB" id="ToxoDB:BESB_084760"/>
<feature type="region of interest" description="Disordered" evidence="1">
    <location>
        <begin position="720"/>
        <end position="769"/>
    </location>
</feature>
<protein>
    <recommendedName>
        <fullName evidence="5">Transmembrane protein</fullName>
    </recommendedName>
</protein>
<feature type="compositionally biased region" description="Basic and acidic residues" evidence="1">
    <location>
        <begin position="1055"/>
        <end position="1066"/>
    </location>
</feature>
<feature type="compositionally biased region" description="Low complexity" evidence="1">
    <location>
        <begin position="853"/>
        <end position="862"/>
    </location>
</feature>
<feature type="transmembrane region" description="Helical" evidence="2">
    <location>
        <begin position="44"/>
        <end position="60"/>
    </location>
</feature>
<feature type="compositionally biased region" description="Basic and acidic residues" evidence="1">
    <location>
        <begin position="756"/>
        <end position="767"/>
    </location>
</feature>
<organism evidence="3 4">
    <name type="scientific">Besnoitia besnoiti</name>
    <name type="common">Apicomplexan protozoan</name>
    <dbReference type="NCBI Taxonomy" id="94643"/>
    <lineage>
        <taxon>Eukaryota</taxon>
        <taxon>Sar</taxon>
        <taxon>Alveolata</taxon>
        <taxon>Apicomplexa</taxon>
        <taxon>Conoidasida</taxon>
        <taxon>Coccidia</taxon>
        <taxon>Eucoccidiorida</taxon>
        <taxon>Eimeriorina</taxon>
        <taxon>Sarcocystidae</taxon>
        <taxon>Besnoitia</taxon>
    </lineage>
</organism>
<keyword evidence="4" id="KW-1185">Reference proteome</keyword>